<dbReference type="OrthoDB" id="210556at2157"/>
<sequence>MSGIVFFATEQHDAVVEFYTDRVGAEVWLEQVDCTILDFGGFRFGFCDRDHTDDCGILTFVSESKLDVDEMYDALVDVARDSPHENDTYGIYQFFADDPDGRAAEFQVFLD</sequence>
<dbReference type="Proteomes" id="UP000443423">
    <property type="component" value="Unassembled WGS sequence"/>
</dbReference>
<protein>
    <submittedName>
        <fullName evidence="1">VOC family protein</fullName>
    </submittedName>
</protein>
<reference evidence="1 2" key="1">
    <citation type="submission" date="2019-11" db="EMBL/GenBank/DDBJ databases">
        <title>Whole genome sequence of Haloferax sp. MBLA0078.</title>
        <authorList>
            <person name="Seo M.-J."/>
            <person name="Cho E.-S."/>
        </authorList>
    </citation>
    <scope>NUCLEOTIDE SEQUENCE [LARGE SCALE GENOMIC DNA]</scope>
    <source>
        <strain evidence="1 2">MBLA0078</strain>
    </source>
</reference>
<dbReference type="AlphaFoldDB" id="A0A6A8G3Z7"/>
<gene>
    <name evidence="1" type="ORF">GJR99_04520</name>
</gene>
<dbReference type="EMBL" id="WKJQ01000001">
    <property type="protein sequence ID" value="MRW95841.1"/>
    <property type="molecule type" value="Genomic_DNA"/>
</dbReference>
<dbReference type="Gene3D" id="3.10.180.10">
    <property type="entry name" value="2,3-Dihydroxybiphenyl 1,2-Dioxygenase, domain 1"/>
    <property type="match status" value="1"/>
</dbReference>
<dbReference type="RefSeq" id="WP_151109706.1">
    <property type="nucleotide sequence ID" value="NZ_WKJQ01000001.1"/>
</dbReference>
<proteinExistence type="predicted"/>
<comment type="caution">
    <text evidence="1">The sequence shown here is derived from an EMBL/GenBank/DDBJ whole genome shotgun (WGS) entry which is preliminary data.</text>
</comment>
<name>A0A6A8G3Z7_9EURY</name>
<evidence type="ECO:0000313" key="2">
    <source>
        <dbReference type="Proteomes" id="UP000443423"/>
    </source>
</evidence>
<keyword evidence="2" id="KW-1185">Reference proteome</keyword>
<evidence type="ECO:0000313" key="1">
    <source>
        <dbReference type="EMBL" id="MRW95841.1"/>
    </source>
</evidence>
<dbReference type="InterPro" id="IPR029068">
    <property type="entry name" value="Glyas_Bleomycin-R_OHBP_Dase"/>
</dbReference>
<organism evidence="1 2">
    <name type="scientific">Haloferax marinum</name>
    <dbReference type="NCBI Taxonomy" id="2666143"/>
    <lineage>
        <taxon>Archaea</taxon>
        <taxon>Methanobacteriati</taxon>
        <taxon>Methanobacteriota</taxon>
        <taxon>Stenosarchaea group</taxon>
        <taxon>Halobacteria</taxon>
        <taxon>Halobacteriales</taxon>
        <taxon>Haloferacaceae</taxon>
        <taxon>Haloferax</taxon>
    </lineage>
</organism>
<accession>A0A6A8G3Z7</accession>
<dbReference type="SUPFAM" id="SSF54593">
    <property type="entry name" value="Glyoxalase/Bleomycin resistance protein/Dihydroxybiphenyl dioxygenase"/>
    <property type="match status" value="1"/>
</dbReference>